<dbReference type="GO" id="GO:0005737">
    <property type="term" value="C:cytoplasm"/>
    <property type="evidence" value="ECO:0007669"/>
    <property type="project" value="TreeGrafter"/>
</dbReference>
<dbReference type="RefSeq" id="WP_062950380.1">
    <property type="nucleotide sequence ID" value="NZ_LPVY01000005.1"/>
</dbReference>
<proteinExistence type="predicted"/>
<accession>A0A154L8A4</accession>
<comment type="caution">
    <text evidence="2">The sequence shown here is derived from an EMBL/GenBank/DDBJ whole genome shotgun (WGS) entry which is preliminary data.</text>
</comment>
<feature type="active site" evidence="1">
    <location>
        <position position="53"/>
    </location>
</feature>
<dbReference type="SUPFAM" id="SSF54506">
    <property type="entry name" value="Diaminopimelate epimerase-like"/>
    <property type="match status" value="1"/>
</dbReference>
<dbReference type="PANTHER" id="PTHR13774">
    <property type="entry name" value="PHENAZINE BIOSYNTHESIS PROTEIN"/>
    <property type="match status" value="1"/>
</dbReference>
<evidence type="ECO:0008006" key="4">
    <source>
        <dbReference type="Google" id="ProtNLM"/>
    </source>
</evidence>
<sequence length="301" mass="31947">MSIAKTTKTHPYHIVDVFASSVLGGNPLAVVMDADDLSTTVMQAISREFNLSETTFLMRPETAGGADWKLRSFTGAGVEVGGTGHNALGAWWLLGHLGLLPAGQREFTQEIGGRDLPVEVLKGKDGITVTMDQAPAEGRAVLSDLDALALGLGVLRDDIGIGNVPVQTVYTGTAHLLVPMRSRSVIANVEPDVRRLRDILTTVGAEGIYLFSLDPEDRSMTAHARFFNPTAGIVEDPATGSAAGPLAWQLVKYGYADANAPVRIIQGVEMDRPSVIRIELDGDFIRLSGGAVLAASGELFV</sequence>
<evidence type="ECO:0000256" key="1">
    <source>
        <dbReference type="PIRSR" id="PIRSR016184-1"/>
    </source>
</evidence>
<dbReference type="EMBL" id="LPVY01000005">
    <property type="protein sequence ID" value="KZB66947.1"/>
    <property type="molecule type" value="Genomic_DNA"/>
</dbReference>
<gene>
    <name evidence="2" type="ORF">AUP42_15600</name>
</gene>
<dbReference type="Gene3D" id="3.10.310.10">
    <property type="entry name" value="Diaminopimelate Epimerase, Chain A, domain 1"/>
    <property type="match status" value="2"/>
</dbReference>
<reference evidence="2 3" key="1">
    <citation type="submission" date="2015-12" db="EMBL/GenBank/DDBJ databases">
        <title>Genome sequence of Thalassospira lucentensis MCCC 1A02072.</title>
        <authorList>
            <person name="Lu L."/>
            <person name="Lai Q."/>
            <person name="Shao Z."/>
            <person name="Qian P."/>
        </authorList>
    </citation>
    <scope>NUCLEOTIDE SEQUENCE [LARGE SCALE GENOMIC DNA]</scope>
    <source>
        <strain evidence="2 3">MCCC 1A02072</strain>
    </source>
</reference>
<name>A0A154L8A4_9PROT</name>
<protein>
    <recommendedName>
        <fullName evidence="4">PhzF family phenazine biosynthesis protein</fullName>
    </recommendedName>
</protein>
<evidence type="ECO:0000313" key="2">
    <source>
        <dbReference type="EMBL" id="KZB66947.1"/>
    </source>
</evidence>
<dbReference type="InterPro" id="IPR003719">
    <property type="entry name" value="Phenazine_PhzF-like"/>
</dbReference>
<evidence type="ECO:0000313" key="3">
    <source>
        <dbReference type="Proteomes" id="UP000076335"/>
    </source>
</evidence>
<dbReference type="AlphaFoldDB" id="A0A154L8A4"/>
<dbReference type="OrthoDB" id="9788221at2"/>
<dbReference type="PIRSF" id="PIRSF016184">
    <property type="entry name" value="PhzC_PhzF"/>
    <property type="match status" value="1"/>
</dbReference>
<dbReference type="NCBIfam" id="TIGR00654">
    <property type="entry name" value="PhzF_family"/>
    <property type="match status" value="1"/>
</dbReference>
<organism evidence="2 3">
    <name type="scientific">Thalassospira lucentensis</name>
    <dbReference type="NCBI Taxonomy" id="168935"/>
    <lineage>
        <taxon>Bacteria</taxon>
        <taxon>Pseudomonadati</taxon>
        <taxon>Pseudomonadota</taxon>
        <taxon>Alphaproteobacteria</taxon>
        <taxon>Rhodospirillales</taxon>
        <taxon>Thalassospiraceae</taxon>
        <taxon>Thalassospira</taxon>
    </lineage>
</organism>
<dbReference type="GO" id="GO:0016853">
    <property type="term" value="F:isomerase activity"/>
    <property type="evidence" value="ECO:0007669"/>
    <property type="project" value="TreeGrafter"/>
</dbReference>
<dbReference type="Proteomes" id="UP000076335">
    <property type="component" value="Unassembled WGS sequence"/>
</dbReference>
<dbReference type="Pfam" id="PF02567">
    <property type="entry name" value="PhzC-PhzF"/>
    <property type="match status" value="1"/>
</dbReference>